<proteinExistence type="predicted"/>
<evidence type="ECO:0000313" key="1">
    <source>
        <dbReference type="EMBL" id="KFI65715.1"/>
    </source>
</evidence>
<reference evidence="1 2" key="1">
    <citation type="submission" date="2014-03" db="EMBL/GenBank/DDBJ databases">
        <title>Genomics of Bifidobacteria.</title>
        <authorList>
            <person name="Ventura M."/>
            <person name="Milani C."/>
            <person name="Lugli G.A."/>
        </authorList>
    </citation>
    <scope>NUCLEOTIDE SEQUENCE [LARGE SCALE GENOMIC DNA]</scope>
    <source>
        <strain evidence="1 2">LMG 10738</strain>
    </source>
</reference>
<name>A0A087B3W5_9BIFI</name>
<accession>A0A087B3W5</accession>
<evidence type="ECO:0000313" key="2">
    <source>
        <dbReference type="Proteomes" id="UP000029067"/>
    </source>
</evidence>
<dbReference type="AlphaFoldDB" id="A0A087B3W5"/>
<gene>
    <name evidence="1" type="ORF">BCUN_0210</name>
</gene>
<organism evidence="1 2">
    <name type="scientific">Bifidobacterium cuniculi</name>
    <dbReference type="NCBI Taxonomy" id="1688"/>
    <lineage>
        <taxon>Bacteria</taxon>
        <taxon>Bacillati</taxon>
        <taxon>Actinomycetota</taxon>
        <taxon>Actinomycetes</taxon>
        <taxon>Bifidobacteriales</taxon>
        <taxon>Bifidobacteriaceae</taxon>
        <taxon>Bifidobacterium</taxon>
    </lineage>
</organism>
<dbReference type="EMBL" id="JGYV01000001">
    <property type="protein sequence ID" value="KFI65715.1"/>
    <property type="molecule type" value="Genomic_DNA"/>
</dbReference>
<dbReference type="Proteomes" id="UP000029067">
    <property type="component" value="Unassembled WGS sequence"/>
</dbReference>
<comment type="caution">
    <text evidence="1">The sequence shown here is derived from an EMBL/GenBank/DDBJ whole genome shotgun (WGS) entry which is preliminary data.</text>
</comment>
<keyword evidence="2" id="KW-1185">Reference proteome</keyword>
<dbReference type="STRING" id="1688.BCUN_0210"/>
<protein>
    <submittedName>
        <fullName evidence="1">Uncharacterized protein</fullName>
    </submittedName>
</protein>
<sequence length="33" mass="3842">MLATIIAAASLTVQLIEFGIELRDRHRKPRHKR</sequence>